<feature type="transmembrane region" description="Helical" evidence="2">
    <location>
        <begin position="935"/>
        <end position="958"/>
    </location>
</feature>
<feature type="region of interest" description="Disordered" evidence="1">
    <location>
        <begin position="111"/>
        <end position="167"/>
    </location>
</feature>
<keyword evidence="4" id="KW-1185">Reference proteome</keyword>
<feature type="region of interest" description="Disordered" evidence="1">
    <location>
        <begin position="212"/>
        <end position="638"/>
    </location>
</feature>
<accession>A0AAE0WFI5</accession>
<feature type="compositionally biased region" description="Polar residues" evidence="1">
    <location>
        <begin position="380"/>
        <end position="389"/>
    </location>
</feature>
<feature type="compositionally biased region" description="Polar residues" evidence="1">
    <location>
        <begin position="588"/>
        <end position="597"/>
    </location>
</feature>
<organism evidence="3 4">
    <name type="scientific">Recurvomyces mirabilis</name>
    <dbReference type="NCBI Taxonomy" id="574656"/>
    <lineage>
        <taxon>Eukaryota</taxon>
        <taxon>Fungi</taxon>
        <taxon>Dikarya</taxon>
        <taxon>Ascomycota</taxon>
        <taxon>Pezizomycotina</taxon>
        <taxon>Dothideomycetes</taxon>
        <taxon>Dothideomycetidae</taxon>
        <taxon>Mycosphaerellales</taxon>
        <taxon>Teratosphaeriaceae</taxon>
        <taxon>Recurvomyces</taxon>
    </lineage>
</organism>
<proteinExistence type="predicted"/>
<feature type="region of interest" description="Disordered" evidence="1">
    <location>
        <begin position="661"/>
        <end position="774"/>
    </location>
</feature>
<feature type="compositionally biased region" description="Basic and acidic residues" evidence="1">
    <location>
        <begin position="230"/>
        <end position="243"/>
    </location>
</feature>
<keyword evidence="2" id="KW-1133">Transmembrane helix</keyword>
<feature type="compositionally biased region" description="Polar residues" evidence="1">
    <location>
        <begin position="606"/>
        <end position="630"/>
    </location>
</feature>
<evidence type="ECO:0008006" key="5">
    <source>
        <dbReference type="Google" id="ProtNLM"/>
    </source>
</evidence>
<dbReference type="EMBL" id="JAUTXT010000047">
    <property type="protein sequence ID" value="KAK3671106.1"/>
    <property type="molecule type" value="Genomic_DNA"/>
</dbReference>
<feature type="compositionally biased region" description="Low complexity" evidence="1">
    <location>
        <begin position="77"/>
        <end position="90"/>
    </location>
</feature>
<feature type="transmembrane region" description="Helical" evidence="2">
    <location>
        <begin position="864"/>
        <end position="885"/>
    </location>
</feature>
<dbReference type="AlphaFoldDB" id="A0AAE0WFI5"/>
<dbReference type="Proteomes" id="UP001274830">
    <property type="component" value="Unassembled WGS sequence"/>
</dbReference>
<comment type="caution">
    <text evidence="3">The sequence shown here is derived from an EMBL/GenBank/DDBJ whole genome shotgun (WGS) entry which is preliminary data.</text>
</comment>
<feature type="compositionally biased region" description="Basic and acidic residues" evidence="1">
    <location>
        <begin position="28"/>
        <end position="45"/>
    </location>
</feature>
<feature type="compositionally biased region" description="Low complexity" evidence="1">
    <location>
        <begin position="406"/>
        <end position="417"/>
    </location>
</feature>
<name>A0AAE0WFI5_9PEZI</name>
<keyword evidence="2" id="KW-0812">Transmembrane</keyword>
<evidence type="ECO:0000256" key="2">
    <source>
        <dbReference type="SAM" id="Phobius"/>
    </source>
</evidence>
<evidence type="ECO:0000256" key="1">
    <source>
        <dbReference type="SAM" id="MobiDB-lite"/>
    </source>
</evidence>
<feature type="region of interest" description="Disordered" evidence="1">
    <location>
        <begin position="1"/>
        <end position="98"/>
    </location>
</feature>
<feature type="compositionally biased region" description="Polar residues" evidence="1">
    <location>
        <begin position="462"/>
        <end position="489"/>
    </location>
</feature>
<reference evidence="3" key="1">
    <citation type="submission" date="2023-07" db="EMBL/GenBank/DDBJ databases">
        <title>Black Yeasts Isolated from many extreme environments.</title>
        <authorList>
            <person name="Coleine C."/>
            <person name="Stajich J.E."/>
            <person name="Selbmann L."/>
        </authorList>
    </citation>
    <scope>NUCLEOTIDE SEQUENCE</scope>
    <source>
        <strain evidence="3">CCFEE 5485</strain>
    </source>
</reference>
<evidence type="ECO:0000313" key="3">
    <source>
        <dbReference type="EMBL" id="KAK3671106.1"/>
    </source>
</evidence>
<protein>
    <recommendedName>
        <fullName evidence="5">Serine-rich protein</fullName>
    </recommendedName>
</protein>
<gene>
    <name evidence="3" type="ORF">LTR78_009067</name>
</gene>
<keyword evidence="2" id="KW-0472">Membrane</keyword>
<feature type="compositionally biased region" description="Polar residues" evidence="1">
    <location>
        <begin position="673"/>
        <end position="696"/>
    </location>
</feature>
<evidence type="ECO:0000313" key="4">
    <source>
        <dbReference type="Proteomes" id="UP001274830"/>
    </source>
</evidence>
<feature type="compositionally biased region" description="Polar residues" evidence="1">
    <location>
        <begin position="143"/>
        <end position="153"/>
    </location>
</feature>
<sequence length="966" mass="107099">MFLDPEPNRQKLQVSSSPFFAAQMPAERAGDQRWRKARKPLHERTLSQMNQRSPEKSGTGGAVKSTPAPTVRLVRHSPTSSSPEQSPTEPDVGKLETAHVRVARTVSLKRYSSDRAARLSSSAEPALVQEASAAEQGFRPSSPDESVSGLRNSTYDEPRKLDLPPSITLLPNNATHVVPKTAWHRRDASSGNYSNSSTLQDIDSSLVTHSIRTDRLSGGTTLRGTPTPYEQEHPKHIDLEESRQGPAYALQTLQETSPEEPTVRAIPPSNESSSTHDRLSSIPSEPSLPRPRTAQSPPGREPTPEVFDPSPRRFSADSIAPLPQTVRDYSHRTPRHQQSQESLSPNQSIFPEASSPIFVVYESDSSRPRSRSQPLRYTPSIESIQSRLQYPSIVRPDTGRSLARTSSSASYHHPSSSVGTLAPLQVTRKRPRNKPGPVSATARTDSGKMDEDYDTLPYPRQHFSSHLSTIASESDQQSRSNSRQLSHFSLGSGVLTGDDASSIPLSGRRGRRGSAPVDSTSSSRIMRLGRSSEEQEPGDMTLGIFREESAKPEPLFDPKAGVGGRKYDGPLPPIPPIPKGRDEDENFDTVSELQQPSLRPKRSGYSLRNRSNSTPSRSGSHSRQVSQISYIDSDRGSHGSSIFPLWAKNFYGGGATLLSSSKISLGGDYRTPHPQQRQQHGRNASNWTERSVTSRLGTGYSEIESDSPSSSRFLPSIFRPRTRPKGEGTGRMSNLRRSKRSRPSGDTESRPDSLAIFSEPFPPLPGAEGEVLPSGQPKFGKLKDNCEDEEAQAHRPLKRKYSKQKHWNEMEFPRPMTKDRLSDFALEHPHLTPSRRQGKLSTWRPPSFVESLDTLVRSRCNRQILLFALGFICPLLWMLGAVLPLPSRPAQQDHEKSIGGSEEDVQMAMMKHEAGDAERRWREEKQWMKARWWRTLNRVMSIIGVLVIGAVIALAVVATRPNSRLS</sequence>
<feature type="compositionally biased region" description="Low complexity" evidence="1">
    <location>
        <begin position="706"/>
        <end position="719"/>
    </location>
</feature>
<feature type="compositionally biased region" description="Polar residues" evidence="1">
    <location>
        <begin position="336"/>
        <end position="349"/>
    </location>
</feature>
<feature type="compositionally biased region" description="Basic and acidic residues" evidence="1">
    <location>
        <begin position="545"/>
        <end position="556"/>
    </location>
</feature>